<organism evidence="2 3">
    <name type="scientific">Tsukamurella soli</name>
    <dbReference type="NCBI Taxonomy" id="644556"/>
    <lineage>
        <taxon>Bacteria</taxon>
        <taxon>Bacillati</taxon>
        <taxon>Actinomycetota</taxon>
        <taxon>Actinomycetes</taxon>
        <taxon>Mycobacteriales</taxon>
        <taxon>Tsukamurellaceae</taxon>
        <taxon>Tsukamurella</taxon>
    </lineage>
</organism>
<proteinExistence type="predicted"/>
<feature type="transmembrane region" description="Helical" evidence="1">
    <location>
        <begin position="31"/>
        <end position="56"/>
    </location>
</feature>
<feature type="transmembrane region" description="Helical" evidence="1">
    <location>
        <begin position="76"/>
        <end position="94"/>
    </location>
</feature>
<comment type="caution">
    <text evidence="2">The sequence shown here is derived from an EMBL/GenBank/DDBJ whole genome shotgun (WGS) entry which is preliminary data.</text>
</comment>
<keyword evidence="3" id="KW-1185">Reference proteome</keyword>
<keyword evidence="1" id="KW-0812">Transmembrane</keyword>
<keyword evidence="1" id="KW-1133">Transmembrane helix</keyword>
<sequence>MTDTARVGGLRVEVDVAPAVRQRRLTVAFRVFLLVPHVVVLWFLGAASEVVTIVGYVAAVFTGRLPDFAWRYQSGYLGWLARLFAYALFLTGDYPSLRWRPRVSPVVVHIPPPVTMNRWAVLFRPVLAVPAVLAVYVVGLGGAVVAVVEWVLVLTLGRTPRPVLQANAAVLRYYLRYQAYVLFMTPMYPRYLSGDDDLADDARAAISWTRPLILTRGARVLVAAYILVGIPAYIAYTVSTADTSTRTTVLTSPWTP</sequence>
<dbReference type="InterPro" id="IPR025498">
    <property type="entry name" value="DUF4389"/>
</dbReference>
<feature type="transmembrane region" description="Helical" evidence="1">
    <location>
        <begin position="213"/>
        <end position="236"/>
    </location>
</feature>
<evidence type="ECO:0008006" key="4">
    <source>
        <dbReference type="Google" id="ProtNLM"/>
    </source>
</evidence>
<dbReference type="Proteomes" id="UP001500635">
    <property type="component" value="Unassembled WGS sequence"/>
</dbReference>
<dbReference type="RefSeq" id="WP_344996377.1">
    <property type="nucleotide sequence ID" value="NZ_BAABFR010000037.1"/>
</dbReference>
<keyword evidence="1" id="KW-0472">Membrane</keyword>
<evidence type="ECO:0000313" key="2">
    <source>
        <dbReference type="EMBL" id="GAA4394355.1"/>
    </source>
</evidence>
<dbReference type="Pfam" id="PF14333">
    <property type="entry name" value="DUF4389"/>
    <property type="match status" value="2"/>
</dbReference>
<dbReference type="EMBL" id="BAABFR010000037">
    <property type="protein sequence ID" value="GAA4394355.1"/>
    <property type="molecule type" value="Genomic_DNA"/>
</dbReference>
<evidence type="ECO:0000256" key="1">
    <source>
        <dbReference type="SAM" id="Phobius"/>
    </source>
</evidence>
<protein>
    <recommendedName>
        <fullName evidence="4">DUF4389 domain-containing protein</fullName>
    </recommendedName>
</protein>
<feature type="transmembrane region" description="Helical" evidence="1">
    <location>
        <begin position="126"/>
        <end position="153"/>
    </location>
</feature>
<name>A0ABP8JQR3_9ACTN</name>
<accession>A0ABP8JQR3</accession>
<evidence type="ECO:0000313" key="3">
    <source>
        <dbReference type="Proteomes" id="UP001500635"/>
    </source>
</evidence>
<reference evidence="3" key="1">
    <citation type="journal article" date="2019" name="Int. J. Syst. Evol. Microbiol.">
        <title>The Global Catalogue of Microorganisms (GCM) 10K type strain sequencing project: providing services to taxonomists for standard genome sequencing and annotation.</title>
        <authorList>
            <consortium name="The Broad Institute Genomics Platform"/>
            <consortium name="The Broad Institute Genome Sequencing Center for Infectious Disease"/>
            <person name="Wu L."/>
            <person name="Ma J."/>
        </authorList>
    </citation>
    <scope>NUCLEOTIDE SEQUENCE [LARGE SCALE GENOMIC DNA]</scope>
    <source>
        <strain evidence="3">JCM 17688</strain>
    </source>
</reference>
<gene>
    <name evidence="2" type="ORF">GCM10023147_26300</name>
</gene>